<keyword evidence="3" id="KW-1185">Reference proteome</keyword>
<sequence>MFRKPKGKSAAKIYEPRQQRCTTPANLYVSPSLICKFRKLVGKKRKSRPSKSSLSIPAREGQSSSTKDKVPKDARLISELPQDAAVHFGNFYGIQGSVNKPQAGRVKSSLESTVPFYKATPRFEFTRQMVQKLERTVGTEDYARQVSALLEETVEPAHFKLHSLPTKNSIPDGRHNPTGFPLWYKEPYKMSFTSSEVYKLLQEKFDSSKRRAKDIFDEIPSEKNSLEEWDEDEETGESRSF</sequence>
<name>A0ABP1P2A0_XYLVO</name>
<feature type="region of interest" description="Disordered" evidence="1">
    <location>
        <begin position="222"/>
        <end position="241"/>
    </location>
</feature>
<dbReference type="EMBL" id="CAXAJV020001294">
    <property type="protein sequence ID" value="CAL7945525.1"/>
    <property type="molecule type" value="Genomic_DNA"/>
</dbReference>
<protein>
    <submittedName>
        <fullName evidence="2">Uncharacterized protein</fullName>
    </submittedName>
</protein>
<evidence type="ECO:0000313" key="3">
    <source>
        <dbReference type="Proteomes" id="UP001642520"/>
    </source>
</evidence>
<gene>
    <name evidence="2" type="ORF">XYLVIOL_LOCUS7260</name>
</gene>
<organism evidence="2 3">
    <name type="scientific">Xylocopa violacea</name>
    <name type="common">Violet carpenter bee</name>
    <name type="synonym">Apis violacea</name>
    <dbReference type="NCBI Taxonomy" id="135666"/>
    <lineage>
        <taxon>Eukaryota</taxon>
        <taxon>Metazoa</taxon>
        <taxon>Ecdysozoa</taxon>
        <taxon>Arthropoda</taxon>
        <taxon>Hexapoda</taxon>
        <taxon>Insecta</taxon>
        <taxon>Pterygota</taxon>
        <taxon>Neoptera</taxon>
        <taxon>Endopterygota</taxon>
        <taxon>Hymenoptera</taxon>
        <taxon>Apocrita</taxon>
        <taxon>Aculeata</taxon>
        <taxon>Apoidea</taxon>
        <taxon>Anthophila</taxon>
        <taxon>Apidae</taxon>
        <taxon>Xylocopa</taxon>
        <taxon>Xylocopa</taxon>
    </lineage>
</organism>
<proteinExistence type="predicted"/>
<accession>A0ABP1P2A0</accession>
<dbReference type="Proteomes" id="UP001642520">
    <property type="component" value="Unassembled WGS sequence"/>
</dbReference>
<reference evidence="2 3" key="1">
    <citation type="submission" date="2024-08" db="EMBL/GenBank/DDBJ databases">
        <authorList>
            <person name="Will J Nash"/>
            <person name="Angela Man"/>
            <person name="Seanna McTaggart"/>
            <person name="Kendall Baker"/>
            <person name="Tom Barker"/>
            <person name="Leah Catchpole"/>
            <person name="Alex Durrant"/>
            <person name="Karim Gharbi"/>
            <person name="Naomi Irish"/>
            <person name="Gemy Kaithakottil"/>
            <person name="Debby Ku"/>
            <person name="Aaliyah Providence"/>
            <person name="Felix Shaw"/>
            <person name="David Swarbreck"/>
            <person name="Chris Watkins"/>
            <person name="Ann M. McCartney"/>
            <person name="Giulio Formenti"/>
            <person name="Alice Mouton"/>
            <person name="Noel Vella"/>
            <person name="Bjorn M von Reumont"/>
            <person name="Adriana Vella"/>
            <person name="Wilfried Haerty"/>
        </authorList>
    </citation>
    <scope>NUCLEOTIDE SEQUENCE [LARGE SCALE GENOMIC DNA]</scope>
</reference>
<evidence type="ECO:0000256" key="1">
    <source>
        <dbReference type="SAM" id="MobiDB-lite"/>
    </source>
</evidence>
<feature type="region of interest" description="Disordered" evidence="1">
    <location>
        <begin position="41"/>
        <end position="72"/>
    </location>
</feature>
<evidence type="ECO:0000313" key="2">
    <source>
        <dbReference type="EMBL" id="CAL7945525.1"/>
    </source>
</evidence>
<comment type="caution">
    <text evidence="2">The sequence shown here is derived from an EMBL/GenBank/DDBJ whole genome shotgun (WGS) entry which is preliminary data.</text>
</comment>